<protein>
    <submittedName>
        <fullName evidence="8">Carbohydrate ABC transporter substrate-binding protein (CUT1 family)</fullName>
    </submittedName>
</protein>
<dbReference type="EMBL" id="QBKS01000001">
    <property type="protein sequence ID" value="PTX56310.1"/>
    <property type="molecule type" value="Genomic_DNA"/>
</dbReference>
<keyword evidence="5" id="KW-0472">Membrane</keyword>
<evidence type="ECO:0000256" key="2">
    <source>
        <dbReference type="ARBA" id="ARBA00008520"/>
    </source>
</evidence>
<keyword evidence="6" id="KW-0564">Palmitate</keyword>
<dbReference type="InterPro" id="IPR050490">
    <property type="entry name" value="Bact_solute-bd_prot1"/>
</dbReference>
<keyword evidence="7" id="KW-0449">Lipoprotein</keyword>
<organism evidence="8 9">
    <name type="scientific">Litoreibacter ponti</name>
    <dbReference type="NCBI Taxonomy" id="1510457"/>
    <lineage>
        <taxon>Bacteria</taxon>
        <taxon>Pseudomonadati</taxon>
        <taxon>Pseudomonadota</taxon>
        <taxon>Alphaproteobacteria</taxon>
        <taxon>Rhodobacterales</taxon>
        <taxon>Roseobacteraceae</taxon>
        <taxon>Litoreibacter</taxon>
    </lineage>
</organism>
<evidence type="ECO:0000313" key="9">
    <source>
        <dbReference type="Proteomes" id="UP000243978"/>
    </source>
</evidence>
<evidence type="ECO:0000256" key="7">
    <source>
        <dbReference type="ARBA" id="ARBA00023288"/>
    </source>
</evidence>
<sequence>MRKLTLISGLLLTTGLAAPALSDGHLRIVDEPLELSIQMNHARYPVYDENWPVEKAASAWTGISLKDATVGANTRTSENDGKTEALNLMLASGQIPDIVGSSRLKDFVNQYGPEGAFIPLNDLIDEHAPNLKAYLDERPEIKSAISAADGNMYYVPYLPDGKYGRAYWMRTDWLEKLGLDVPETVEEYEAALRAFKTQDPNGNGKADEVPYFARQWPELIRLVTLWDGRSSGSDTYHDFYVDNGKMAHPYAGEGYREGIKNLARWYKEGLIDAEIFTRGSSSRDYLLSENLGGATHDWFASTSGYNRLSADIEGFEIKAIAPPASISGKRIEEHRRIPIKPDGWAIGYTNEHPVETIKYFDFWFTEEGRRLANFGIEGEQYDMVDGKPIFKEEFLNNTKPVNNQLYEIGSQLQARGYFQDYNYEIQWSNEYALEGIALYDEGDYLIDQFLGVAFTPDEQKVYDKNWGSIRDYMLERQQAWILGQGDVEADWDDYTATLNKMGLQDVLAVMQSAYDRQYGG</sequence>
<dbReference type="Gene3D" id="3.40.190.10">
    <property type="entry name" value="Periplasmic binding protein-like II"/>
    <property type="match status" value="2"/>
</dbReference>
<evidence type="ECO:0000256" key="1">
    <source>
        <dbReference type="ARBA" id="ARBA00004418"/>
    </source>
</evidence>
<dbReference type="PANTHER" id="PTHR43649:SF33">
    <property type="entry name" value="POLYGALACTURONAN_RHAMNOGALACTURONAN-BINDING PROTEIN YTCQ"/>
    <property type="match status" value="1"/>
</dbReference>
<dbReference type="InterPro" id="IPR006059">
    <property type="entry name" value="SBP"/>
</dbReference>
<keyword evidence="9" id="KW-1185">Reference proteome</keyword>
<evidence type="ECO:0000256" key="6">
    <source>
        <dbReference type="ARBA" id="ARBA00023139"/>
    </source>
</evidence>
<dbReference type="AlphaFoldDB" id="A0A2T6BJR8"/>
<reference evidence="8 9" key="1">
    <citation type="submission" date="2018-04" db="EMBL/GenBank/DDBJ databases">
        <title>Genomic Encyclopedia of Archaeal and Bacterial Type Strains, Phase II (KMG-II): from individual species to whole genera.</title>
        <authorList>
            <person name="Goeker M."/>
        </authorList>
    </citation>
    <scope>NUCLEOTIDE SEQUENCE [LARGE SCALE GENOMIC DNA]</scope>
    <source>
        <strain evidence="8 9">DSM 100977</strain>
    </source>
</reference>
<dbReference type="Pfam" id="PF13416">
    <property type="entry name" value="SBP_bac_8"/>
    <property type="match status" value="1"/>
</dbReference>
<dbReference type="SUPFAM" id="SSF53850">
    <property type="entry name" value="Periplasmic binding protein-like II"/>
    <property type="match status" value="1"/>
</dbReference>
<accession>A0A2T6BJR8</accession>
<comment type="subcellular location">
    <subcellularLocation>
        <location evidence="1">Periplasm</location>
    </subcellularLocation>
</comment>
<gene>
    <name evidence="8" type="ORF">C8N43_0965</name>
</gene>
<evidence type="ECO:0000256" key="4">
    <source>
        <dbReference type="ARBA" id="ARBA00022729"/>
    </source>
</evidence>
<evidence type="ECO:0000313" key="8">
    <source>
        <dbReference type="EMBL" id="PTX56310.1"/>
    </source>
</evidence>
<dbReference type="Proteomes" id="UP000243978">
    <property type="component" value="Unassembled WGS sequence"/>
</dbReference>
<proteinExistence type="inferred from homology"/>
<keyword evidence="4" id="KW-0732">Signal</keyword>
<dbReference type="OrthoDB" id="9787283at2"/>
<name>A0A2T6BJR8_9RHOB</name>
<evidence type="ECO:0000256" key="3">
    <source>
        <dbReference type="ARBA" id="ARBA00022475"/>
    </source>
</evidence>
<evidence type="ECO:0000256" key="5">
    <source>
        <dbReference type="ARBA" id="ARBA00023136"/>
    </source>
</evidence>
<comment type="similarity">
    <text evidence="2">Belongs to the bacterial solute-binding protein 1 family.</text>
</comment>
<comment type="caution">
    <text evidence="8">The sequence shown here is derived from an EMBL/GenBank/DDBJ whole genome shotgun (WGS) entry which is preliminary data.</text>
</comment>
<keyword evidence="3" id="KW-1003">Cell membrane</keyword>
<dbReference type="PANTHER" id="PTHR43649">
    <property type="entry name" value="ARABINOSE-BINDING PROTEIN-RELATED"/>
    <property type="match status" value="1"/>
</dbReference>
<dbReference type="RefSeq" id="WP_107844523.1">
    <property type="nucleotide sequence ID" value="NZ_QBKS01000001.1"/>
</dbReference>